<dbReference type="Pfam" id="PF01832">
    <property type="entry name" value="Glucosaminidase"/>
    <property type="match status" value="1"/>
</dbReference>
<keyword evidence="4" id="KW-1185">Reference proteome</keyword>
<dbReference type="Proteomes" id="UP000641588">
    <property type="component" value="Unassembled WGS sequence"/>
</dbReference>
<dbReference type="PANTHER" id="PTHR33308:SF9">
    <property type="entry name" value="PEPTIDOGLYCAN HYDROLASE FLGJ"/>
    <property type="match status" value="1"/>
</dbReference>
<evidence type="ECO:0000313" key="4">
    <source>
        <dbReference type="Proteomes" id="UP000641588"/>
    </source>
</evidence>
<dbReference type="InterPro" id="IPR051056">
    <property type="entry name" value="Glycosyl_Hydrolase_73"/>
</dbReference>
<evidence type="ECO:0000313" key="3">
    <source>
        <dbReference type="EMBL" id="NOU95575.1"/>
    </source>
</evidence>
<organism evidence="3 4">
    <name type="scientific">Paenibacillus foliorum</name>
    <dbReference type="NCBI Taxonomy" id="2654974"/>
    <lineage>
        <taxon>Bacteria</taxon>
        <taxon>Bacillati</taxon>
        <taxon>Bacillota</taxon>
        <taxon>Bacilli</taxon>
        <taxon>Bacillales</taxon>
        <taxon>Paenibacillaceae</taxon>
        <taxon>Paenibacillus</taxon>
    </lineage>
</organism>
<name>A0A972K270_9BACL</name>
<dbReference type="InterPro" id="IPR002901">
    <property type="entry name" value="MGlyc_endo_b_GlcNAc-like_dom"/>
</dbReference>
<dbReference type="PANTHER" id="PTHR33308">
    <property type="entry name" value="PEPTIDOGLYCAN HYDROLASE FLGJ"/>
    <property type="match status" value="1"/>
</dbReference>
<dbReference type="PRINTS" id="PR01002">
    <property type="entry name" value="FLGFLGJ"/>
</dbReference>
<dbReference type="SMART" id="SM00047">
    <property type="entry name" value="LYZ2"/>
    <property type="match status" value="1"/>
</dbReference>
<dbReference type="Gene3D" id="1.10.530.10">
    <property type="match status" value="1"/>
</dbReference>
<dbReference type="EMBL" id="WHOD01000071">
    <property type="protein sequence ID" value="NOU95575.1"/>
    <property type="molecule type" value="Genomic_DNA"/>
</dbReference>
<dbReference type="GO" id="GO:0004040">
    <property type="term" value="F:amidase activity"/>
    <property type="evidence" value="ECO:0007669"/>
    <property type="project" value="InterPro"/>
</dbReference>
<evidence type="ECO:0000256" key="1">
    <source>
        <dbReference type="ARBA" id="ARBA00022801"/>
    </source>
</evidence>
<reference evidence="3" key="1">
    <citation type="submission" date="2019-10" db="EMBL/GenBank/DDBJ databases">
        <title>Description of Paenibacillus glebae sp. nov.</title>
        <authorList>
            <person name="Carlier A."/>
            <person name="Qi S."/>
        </authorList>
    </citation>
    <scope>NUCLEOTIDE SEQUENCE</scope>
    <source>
        <strain evidence="3">LMG 31456</strain>
    </source>
</reference>
<protein>
    <recommendedName>
        <fullName evidence="2">Mannosyl-glycoprotein endo-beta-N-acetylglucosamidase-like domain-containing protein</fullName>
    </recommendedName>
</protein>
<proteinExistence type="predicted"/>
<evidence type="ECO:0000259" key="2">
    <source>
        <dbReference type="SMART" id="SM00047"/>
    </source>
</evidence>
<sequence length="225" mass="25097">MELVAVKANDFIAILAPMAVTEQKRTGVLASITIAQGALESGWGAAAPGNNLFGIKGTGQEFLTQEYVNGAFVQVMDGFRVYSNWEGSIIDHSNFLIENSRYTKAGFFDCCKELDYVGAAQALQAAGYATDPNYAMKLISIIEGNGLDQYDFLKESKLEEDEDNMPMKLEQWQWEMLYEVMGKAYNADQLNWNWMQKIVDKTLTASELAFLNTVLDGRIDRGIQV</sequence>
<accession>A0A972K270</accession>
<keyword evidence="1" id="KW-0378">Hydrolase</keyword>
<dbReference type="AlphaFoldDB" id="A0A972K270"/>
<feature type="domain" description="Mannosyl-glycoprotein endo-beta-N-acetylglucosamidase-like" evidence="2">
    <location>
        <begin position="2"/>
        <end position="151"/>
    </location>
</feature>
<gene>
    <name evidence="3" type="ORF">GC093_20415</name>
</gene>
<comment type="caution">
    <text evidence="3">The sequence shown here is derived from an EMBL/GenBank/DDBJ whole genome shotgun (WGS) entry which is preliminary data.</text>
</comment>